<evidence type="ECO:0000256" key="3">
    <source>
        <dbReference type="ARBA" id="ARBA00022692"/>
    </source>
</evidence>
<reference evidence="14" key="1">
    <citation type="submission" date="2025-08" db="UniProtKB">
        <authorList>
            <consortium name="RefSeq"/>
        </authorList>
    </citation>
    <scope>IDENTIFICATION</scope>
    <source>
        <tissue evidence="14">Blood</tissue>
    </source>
</reference>
<dbReference type="Pfam" id="PF00003">
    <property type="entry name" value="7tm_3"/>
    <property type="match status" value="1"/>
</dbReference>
<evidence type="ECO:0000256" key="8">
    <source>
        <dbReference type="ARBA" id="ARBA00023170"/>
    </source>
</evidence>
<feature type="transmembrane region" description="Helical" evidence="11">
    <location>
        <begin position="682"/>
        <end position="702"/>
    </location>
</feature>
<keyword evidence="10" id="KW-0807">Transducer</keyword>
<feature type="transmembrane region" description="Helical" evidence="11">
    <location>
        <begin position="652"/>
        <end position="670"/>
    </location>
</feature>
<feature type="transmembrane region" description="Helical" evidence="11">
    <location>
        <begin position="723"/>
        <end position="744"/>
    </location>
</feature>
<dbReference type="Pfam" id="PF01094">
    <property type="entry name" value="ANF_receptor"/>
    <property type="match status" value="1"/>
</dbReference>
<dbReference type="Proteomes" id="UP001652622">
    <property type="component" value="Unplaced"/>
</dbReference>
<protein>
    <submittedName>
        <fullName evidence="14">Vomeronasal type-2 receptor 26-like</fullName>
    </submittedName>
</protein>
<evidence type="ECO:0000256" key="10">
    <source>
        <dbReference type="ARBA" id="ARBA00023224"/>
    </source>
</evidence>
<proteinExistence type="predicted"/>
<keyword evidence="5 11" id="KW-1133">Transmembrane helix</keyword>
<dbReference type="PROSITE" id="PS00981">
    <property type="entry name" value="G_PROTEIN_RECEP_F3_3"/>
    <property type="match status" value="1"/>
</dbReference>
<keyword evidence="7 11" id="KW-0472">Membrane</keyword>
<keyword evidence="2" id="KW-1003">Cell membrane</keyword>
<evidence type="ECO:0000259" key="12">
    <source>
        <dbReference type="PROSITE" id="PS50259"/>
    </source>
</evidence>
<keyword evidence="3 11" id="KW-0812">Transmembrane</keyword>
<organism evidence="13 14">
    <name type="scientific">Pantherophis guttatus</name>
    <name type="common">Corn snake</name>
    <name type="synonym">Elaphe guttata</name>
    <dbReference type="NCBI Taxonomy" id="94885"/>
    <lineage>
        <taxon>Eukaryota</taxon>
        <taxon>Metazoa</taxon>
        <taxon>Chordata</taxon>
        <taxon>Craniata</taxon>
        <taxon>Vertebrata</taxon>
        <taxon>Euteleostomi</taxon>
        <taxon>Lepidosauria</taxon>
        <taxon>Squamata</taxon>
        <taxon>Bifurcata</taxon>
        <taxon>Unidentata</taxon>
        <taxon>Episquamata</taxon>
        <taxon>Toxicofera</taxon>
        <taxon>Serpentes</taxon>
        <taxon>Colubroidea</taxon>
        <taxon>Colubridae</taxon>
        <taxon>Colubrinae</taxon>
        <taxon>Pantherophis</taxon>
    </lineage>
</organism>
<dbReference type="InterPro" id="IPR011500">
    <property type="entry name" value="GPCR_3_9-Cys_dom"/>
</dbReference>
<evidence type="ECO:0000313" key="14">
    <source>
        <dbReference type="RefSeq" id="XP_060545939.1"/>
    </source>
</evidence>
<evidence type="ECO:0000256" key="9">
    <source>
        <dbReference type="ARBA" id="ARBA00023180"/>
    </source>
</evidence>
<evidence type="ECO:0000256" key="1">
    <source>
        <dbReference type="ARBA" id="ARBA00004651"/>
    </source>
</evidence>
<keyword evidence="8" id="KW-0675">Receptor</keyword>
<gene>
    <name evidence="14" type="primary">LOC132711316</name>
</gene>
<dbReference type="InterPro" id="IPR017978">
    <property type="entry name" value="GPCR_3_C"/>
</dbReference>
<feature type="transmembrane region" description="Helical" evidence="11">
    <location>
        <begin position="771"/>
        <end position="794"/>
    </location>
</feature>
<dbReference type="InterPro" id="IPR017979">
    <property type="entry name" value="GPCR_3_CS"/>
</dbReference>
<keyword evidence="6" id="KW-0297">G-protein coupled receptor</keyword>
<dbReference type="RefSeq" id="XP_060545939.1">
    <property type="nucleotide sequence ID" value="XM_060689956.1"/>
</dbReference>
<dbReference type="InterPro" id="IPR028082">
    <property type="entry name" value="Peripla_BP_I"/>
</dbReference>
<feature type="transmembrane region" description="Helical" evidence="11">
    <location>
        <begin position="806"/>
        <end position="826"/>
    </location>
</feature>
<evidence type="ECO:0000256" key="11">
    <source>
        <dbReference type="SAM" id="Phobius"/>
    </source>
</evidence>
<dbReference type="SUPFAM" id="SSF53822">
    <property type="entry name" value="Periplasmic binding protein-like I"/>
    <property type="match status" value="1"/>
</dbReference>
<evidence type="ECO:0000256" key="5">
    <source>
        <dbReference type="ARBA" id="ARBA00022989"/>
    </source>
</evidence>
<evidence type="ECO:0000256" key="2">
    <source>
        <dbReference type="ARBA" id="ARBA00022475"/>
    </source>
</evidence>
<evidence type="ECO:0000313" key="13">
    <source>
        <dbReference type="Proteomes" id="UP001652622"/>
    </source>
</evidence>
<dbReference type="InterPro" id="IPR004073">
    <property type="entry name" value="GPCR_3_vmron_rcpt_2"/>
</dbReference>
<sequence length="877" mass="100645">MPHPRPPALLHMLDKHPDLGVKSLPCHSGEPIPVPNEWYQQGDFVIGGMVSMANYQFNEVSFQQHPSEEYFEHPDVLTKFYQHVLSLVFAVKEINENPEILPNVTLGFSIHDSYYNAIMTYRTTMDLLFRSERFVPNYKCDTGRNLISIIGGYSFGTSSYIAHLVKFYKIPQLTYGSFTPQDVHSTEIPFYYSVVPNESSQYIGIIRLLQYFGWRWVGLFAIDNTEGEHFLETMESLFSKHGICSACMERIPYLTYWDKLFEMFKTFNNIYKHIIDEKIKIFIICGESLTIAWLTNIIFGLDPGHEQTTLGKVWIMTAQMDYLLTGMNKKWDRQFFDGSICFTIHSKEIPGFKEFLKFLKPPWIPGDGFFPLFWEQVFDCLLPSPSLTKLDEHICTGKEKLRDIPGALFEVELSGHSYSVYNAVYVLAQALHALHLRRSNHKHFLRHKSSEFEESQQWQLHQFLRGMIYNNSLGETLTFYDQKKMEGGFDIANIVVFPNSTFQRRKIGKVDPDSVKGQELVINEDMIVWHRSFNQVLPISLCNEYCHRGYQKRKKEGKKFCCYDCVPCPEGKISKEMDTVACFQCPDDQYANHKKDGCIMKTISFLSYKEPLGIILTTVATLFFLTTTWVLGTFIKHKDSPIVKANNRDLTYTLLISLLFCFLCPLLFIGQPGRDTCLLRQSAFGLTFSLSISCVLAKTILVSLAFKATKPGSRIRSWVGKRLAVSIVLLCSLFQASICIVWLSTSPPFPELDMHSTTEEMVLQCNEGSVVMFYCVLGYMALLSFASFIVAFQARKLPDSFNEAKFITFSMLAFCSVWVSFVPTYLSTRGKAMVAVEIFSILSSSAGLLGCIFFPKCYIIVFRSDLNNREQLIRRFV</sequence>
<dbReference type="InterPro" id="IPR000068">
    <property type="entry name" value="GPCR_3_Ca_sens_rcpt-rel"/>
</dbReference>
<evidence type="ECO:0000256" key="7">
    <source>
        <dbReference type="ARBA" id="ARBA00023136"/>
    </source>
</evidence>
<name>A0ABM3ZC54_PANGU</name>
<dbReference type="PRINTS" id="PR00248">
    <property type="entry name" value="GPCRMGR"/>
</dbReference>
<dbReference type="CDD" id="cd15283">
    <property type="entry name" value="7tmC_V2R_pheromone"/>
    <property type="match status" value="1"/>
</dbReference>
<dbReference type="InterPro" id="IPR038550">
    <property type="entry name" value="GPCR_3_9-Cys_sf"/>
</dbReference>
<dbReference type="GeneID" id="132711316"/>
<dbReference type="Gene3D" id="2.10.50.30">
    <property type="entry name" value="GPCR, family 3, nine cysteines domain"/>
    <property type="match status" value="1"/>
</dbReference>
<dbReference type="PROSITE" id="PS50259">
    <property type="entry name" value="G_PROTEIN_RECEP_F3_4"/>
    <property type="match status" value="1"/>
</dbReference>
<feature type="domain" description="G-protein coupled receptors family 3 profile" evidence="12">
    <location>
        <begin position="612"/>
        <end position="871"/>
    </location>
</feature>
<evidence type="ECO:0000256" key="6">
    <source>
        <dbReference type="ARBA" id="ARBA00023040"/>
    </source>
</evidence>
<dbReference type="PRINTS" id="PR01535">
    <property type="entry name" value="VOMERONASL2R"/>
</dbReference>
<keyword evidence="13" id="KW-1185">Reference proteome</keyword>
<comment type="subcellular location">
    <subcellularLocation>
        <location evidence="1">Cell membrane</location>
        <topology evidence="1">Multi-pass membrane protein</topology>
    </subcellularLocation>
</comment>
<dbReference type="Pfam" id="PF07562">
    <property type="entry name" value="NCD3G"/>
    <property type="match status" value="1"/>
</dbReference>
<dbReference type="Gene3D" id="3.40.50.2300">
    <property type="match status" value="2"/>
</dbReference>
<dbReference type="PANTHER" id="PTHR24061">
    <property type="entry name" value="CALCIUM-SENSING RECEPTOR-RELATED"/>
    <property type="match status" value="1"/>
</dbReference>
<feature type="transmembrane region" description="Helical" evidence="11">
    <location>
        <begin position="832"/>
        <end position="854"/>
    </location>
</feature>
<dbReference type="InterPro" id="IPR000337">
    <property type="entry name" value="GPCR_3"/>
</dbReference>
<keyword evidence="9" id="KW-0325">Glycoprotein</keyword>
<keyword evidence="4" id="KW-0732">Signal</keyword>
<dbReference type="InterPro" id="IPR001828">
    <property type="entry name" value="ANF_lig-bd_rcpt"/>
</dbReference>
<feature type="transmembrane region" description="Helical" evidence="11">
    <location>
        <begin position="612"/>
        <end position="631"/>
    </location>
</feature>
<dbReference type="PANTHER" id="PTHR24061:SF599">
    <property type="entry name" value="G-PROTEIN COUPLED RECEPTORS FAMILY 3 PROFILE DOMAIN-CONTAINING PROTEIN"/>
    <property type="match status" value="1"/>
</dbReference>
<accession>A0ABM3ZC54</accession>
<evidence type="ECO:0000256" key="4">
    <source>
        <dbReference type="ARBA" id="ARBA00022729"/>
    </source>
</evidence>